<accession>A0AAP9Y7U0</accession>
<dbReference type="EMBL" id="CP066065">
    <property type="protein sequence ID" value="QQC43701.1"/>
    <property type="molecule type" value="Genomic_DNA"/>
</dbReference>
<dbReference type="RefSeq" id="WP_074633668.1">
    <property type="nucleotide sequence ID" value="NZ_CP066065.1"/>
</dbReference>
<reference evidence="1 2" key="1">
    <citation type="submission" date="2020-12" db="EMBL/GenBank/DDBJ databases">
        <title>FDA dAtabase for Regulatory Grade micrObial Sequences (FDA-ARGOS): Supporting development and validation of Infectious Disease Dx tests.</title>
        <authorList>
            <person name="Sproer C."/>
            <person name="Gronow S."/>
            <person name="Severitt S."/>
            <person name="Schroder I."/>
            <person name="Tallon L."/>
            <person name="Sadzewicz L."/>
            <person name="Zhao X."/>
            <person name="Boylan J."/>
            <person name="Ott S."/>
            <person name="Bowen H."/>
            <person name="Vavikolanu K."/>
            <person name="Mehta A."/>
            <person name="Aluvathingal J."/>
            <person name="Nadendla S."/>
            <person name="Lowell S."/>
            <person name="Myers T."/>
            <person name="Yan Y."/>
            <person name="Sichtig H."/>
        </authorList>
    </citation>
    <scope>NUCLEOTIDE SEQUENCE [LARGE SCALE GENOMIC DNA]</scope>
    <source>
        <strain evidence="1 2">FDAARGOS_985</strain>
    </source>
</reference>
<name>A0AAP9Y7U0_9ACTO</name>
<evidence type="ECO:0000313" key="1">
    <source>
        <dbReference type="EMBL" id="QQC43701.1"/>
    </source>
</evidence>
<evidence type="ECO:0000313" key="2">
    <source>
        <dbReference type="Proteomes" id="UP000595220"/>
    </source>
</evidence>
<organism evidence="1 2">
    <name type="scientific">Schaalia meyeri</name>
    <dbReference type="NCBI Taxonomy" id="52773"/>
    <lineage>
        <taxon>Bacteria</taxon>
        <taxon>Bacillati</taxon>
        <taxon>Actinomycetota</taxon>
        <taxon>Actinomycetes</taxon>
        <taxon>Actinomycetales</taxon>
        <taxon>Actinomycetaceae</taxon>
        <taxon>Schaalia</taxon>
    </lineage>
</organism>
<protein>
    <submittedName>
        <fullName evidence="1">Uncharacterized protein</fullName>
    </submittedName>
</protein>
<proteinExistence type="predicted"/>
<dbReference type="Proteomes" id="UP000595220">
    <property type="component" value="Chromosome"/>
</dbReference>
<gene>
    <name evidence="1" type="ORF">I6H42_07980</name>
</gene>
<keyword evidence="2" id="KW-1185">Reference proteome</keyword>
<sequence>MAELGFSTYVFIERIATNAAALHPFPEHNVALVRDALADAGFSISLLGPDAPTIGEGVYFQPEPFGDEVMGLLADALTLRGIGAYAYALVDSSMGGELADIALFTRVGDVFPRCGRRILMTRMYIHRTPTGAGNKAVTWVFGAPADLEEANALLSQHFDTEPVPDPRGMAAIEIRHPEFAAGTAEPMVLLDDIFQVLGAAGFQGVTMCNAPGAQPPPS</sequence>
<dbReference type="AlphaFoldDB" id="A0AAP9Y7U0"/>